<proteinExistence type="predicted"/>
<protein>
    <submittedName>
        <fullName evidence="1">Uncharacterized protein</fullName>
    </submittedName>
</protein>
<organism evidence="1 2">
    <name type="scientific">Smittium culicis</name>
    <dbReference type="NCBI Taxonomy" id="133412"/>
    <lineage>
        <taxon>Eukaryota</taxon>
        <taxon>Fungi</taxon>
        <taxon>Fungi incertae sedis</taxon>
        <taxon>Zoopagomycota</taxon>
        <taxon>Kickxellomycotina</taxon>
        <taxon>Harpellomycetes</taxon>
        <taxon>Harpellales</taxon>
        <taxon>Legeriomycetaceae</taxon>
        <taxon>Smittium</taxon>
    </lineage>
</organism>
<reference evidence="1 2" key="1">
    <citation type="submission" date="2017-01" db="EMBL/GenBank/DDBJ databases">
        <authorList>
            <person name="Mah S.A."/>
            <person name="Swanson W.J."/>
            <person name="Moy G.W."/>
            <person name="Vacquier V.D."/>
        </authorList>
    </citation>
    <scope>NUCLEOTIDE SEQUENCE [LARGE SCALE GENOMIC DNA]</scope>
    <source>
        <strain evidence="1 2">GSMNP</strain>
    </source>
</reference>
<comment type="caution">
    <text evidence="1">The sequence shown here is derived from an EMBL/GenBank/DDBJ whole genome shotgun (WGS) entry which is preliminary data.</text>
</comment>
<gene>
    <name evidence="1" type="ORF">AYI70_g421</name>
</gene>
<dbReference type="AlphaFoldDB" id="A0A1R1YGR7"/>
<accession>A0A1R1YGR7</accession>
<dbReference type="EMBL" id="LSSN01000067">
    <property type="protein sequence ID" value="OMJ26108.1"/>
    <property type="molecule type" value="Genomic_DNA"/>
</dbReference>
<dbReference type="Proteomes" id="UP000187283">
    <property type="component" value="Unassembled WGS sequence"/>
</dbReference>
<evidence type="ECO:0000313" key="1">
    <source>
        <dbReference type="EMBL" id="OMJ26108.1"/>
    </source>
</evidence>
<sequence length="91" mass="9704">MGVFDQKACETNSSADTPELAANVAPIARPLGIGVSGPRCTKSDIDLMYLEMLSIDSGISLLFTNLNNMFTTHLLLILCGVGQRVLATFSL</sequence>
<keyword evidence="2" id="KW-1185">Reference proteome</keyword>
<evidence type="ECO:0000313" key="2">
    <source>
        <dbReference type="Proteomes" id="UP000187283"/>
    </source>
</evidence>
<name>A0A1R1YGR7_9FUNG</name>